<proteinExistence type="inferred from homology"/>
<evidence type="ECO:0000313" key="8">
    <source>
        <dbReference type="Proteomes" id="UP000001307"/>
    </source>
</evidence>
<dbReference type="GO" id="GO:0000462">
    <property type="term" value="P:maturation of SSU-rRNA from tricistronic rRNA transcript (SSU-rRNA, 5.8S rRNA, LSU-rRNA)"/>
    <property type="evidence" value="ECO:0007669"/>
    <property type="project" value="InterPro"/>
</dbReference>
<dbReference type="InterPro" id="IPR055347">
    <property type="entry name" value="UTP6_N"/>
</dbReference>
<keyword evidence="8" id="KW-1185">Reference proteome</keyword>
<accession>E4WZU1</accession>
<dbReference type="Pfam" id="PF08640">
    <property type="entry name" value="U3_assoc_6"/>
    <property type="match status" value="1"/>
</dbReference>
<organism evidence="7">
    <name type="scientific">Oikopleura dioica</name>
    <name type="common">Tunicate</name>
    <dbReference type="NCBI Taxonomy" id="34765"/>
    <lineage>
        <taxon>Eukaryota</taxon>
        <taxon>Metazoa</taxon>
        <taxon>Chordata</taxon>
        <taxon>Tunicata</taxon>
        <taxon>Appendicularia</taxon>
        <taxon>Copelata</taxon>
        <taxon>Oikopleuridae</taxon>
        <taxon>Oikopleura</taxon>
    </lineage>
</organism>
<evidence type="ECO:0000256" key="4">
    <source>
        <dbReference type="ARBA" id="ARBA00022737"/>
    </source>
</evidence>
<protein>
    <recommendedName>
        <fullName evidence="6">U3 small nucleolar RNA-associated protein 6 N-terminal domain-containing protein</fullName>
    </recommendedName>
</protein>
<dbReference type="EMBL" id="FN653019">
    <property type="protein sequence ID" value="CBY22687.1"/>
    <property type="molecule type" value="Genomic_DNA"/>
</dbReference>
<keyword evidence="5" id="KW-0539">Nucleus</keyword>
<comment type="similarity">
    <text evidence="2">Belongs to the UTP6 family.</text>
</comment>
<evidence type="ECO:0000256" key="3">
    <source>
        <dbReference type="ARBA" id="ARBA00022552"/>
    </source>
</evidence>
<dbReference type="InterPro" id="IPR003107">
    <property type="entry name" value="HAT"/>
</dbReference>
<keyword evidence="3" id="KW-0698">rRNA processing</keyword>
<dbReference type="GO" id="GO:0032040">
    <property type="term" value="C:small-subunit processome"/>
    <property type="evidence" value="ECO:0007669"/>
    <property type="project" value="TreeGrafter"/>
</dbReference>
<reference evidence="7" key="1">
    <citation type="journal article" date="2010" name="Science">
        <title>Plasticity of animal genome architecture unmasked by rapid evolution of a pelagic tunicate.</title>
        <authorList>
            <person name="Denoeud F."/>
            <person name="Henriet S."/>
            <person name="Mungpakdee S."/>
            <person name="Aury J.M."/>
            <person name="Da Silva C."/>
            <person name="Brinkmann H."/>
            <person name="Mikhaleva J."/>
            <person name="Olsen L.C."/>
            <person name="Jubin C."/>
            <person name="Canestro C."/>
            <person name="Bouquet J.M."/>
            <person name="Danks G."/>
            <person name="Poulain J."/>
            <person name="Campsteijn C."/>
            <person name="Adamski M."/>
            <person name="Cross I."/>
            <person name="Yadetie F."/>
            <person name="Muffato M."/>
            <person name="Louis A."/>
            <person name="Butcher S."/>
            <person name="Tsagkogeorga G."/>
            <person name="Konrad A."/>
            <person name="Singh S."/>
            <person name="Jensen M.F."/>
            <person name="Cong E.H."/>
            <person name="Eikeseth-Otteraa H."/>
            <person name="Noel B."/>
            <person name="Anthouard V."/>
            <person name="Porcel B.M."/>
            <person name="Kachouri-Lafond R."/>
            <person name="Nishino A."/>
            <person name="Ugolini M."/>
            <person name="Chourrout P."/>
            <person name="Nishida H."/>
            <person name="Aasland R."/>
            <person name="Huzurbazar S."/>
            <person name="Westhof E."/>
            <person name="Delsuc F."/>
            <person name="Lehrach H."/>
            <person name="Reinhardt R."/>
            <person name="Weissenbach J."/>
            <person name="Roy S.W."/>
            <person name="Artiguenave F."/>
            <person name="Postlethwait J.H."/>
            <person name="Manak J.R."/>
            <person name="Thompson E.M."/>
            <person name="Jaillon O."/>
            <person name="Du Pasquier L."/>
            <person name="Boudinot P."/>
            <person name="Liberles D.A."/>
            <person name="Volff J.N."/>
            <person name="Philippe H."/>
            <person name="Lenhard B."/>
            <person name="Roest Crollius H."/>
            <person name="Wincker P."/>
            <person name="Chourrout D."/>
        </authorList>
    </citation>
    <scope>NUCLEOTIDE SEQUENCE [LARGE SCALE GENOMIC DNA]</scope>
</reference>
<dbReference type="PANTHER" id="PTHR23271:SF1">
    <property type="entry name" value="U3 SMALL NUCLEOLAR RNA-ASSOCIATED PROTEIN 6 HOMOLOG"/>
    <property type="match status" value="1"/>
</dbReference>
<name>E4WZU1_OIKDI</name>
<dbReference type="PANTHER" id="PTHR23271">
    <property type="entry name" value="HEPATOCELLULAR CARCINOMA-ASSOCIATED ANTIGEN 66"/>
    <property type="match status" value="1"/>
</dbReference>
<dbReference type="OrthoDB" id="28112at2759"/>
<dbReference type="InterPro" id="IPR013949">
    <property type="entry name" value="Utp6"/>
</dbReference>
<dbReference type="GO" id="GO:0034388">
    <property type="term" value="C:Pwp2p-containing subcomplex of 90S preribosome"/>
    <property type="evidence" value="ECO:0007669"/>
    <property type="project" value="TreeGrafter"/>
</dbReference>
<evidence type="ECO:0000256" key="5">
    <source>
        <dbReference type="ARBA" id="ARBA00023242"/>
    </source>
</evidence>
<dbReference type="AlphaFoldDB" id="E4WZU1"/>
<feature type="domain" description="U3 small nucleolar RNA-associated protein 6 N-terminal" evidence="6">
    <location>
        <begin position="8"/>
        <end position="90"/>
    </location>
</feature>
<gene>
    <name evidence="7" type="ORF">GSOID_T00013456001</name>
</gene>
<keyword evidence="4" id="KW-0677">Repeat</keyword>
<dbReference type="Proteomes" id="UP000001307">
    <property type="component" value="Unassembled WGS sequence"/>
</dbReference>
<evidence type="ECO:0000256" key="1">
    <source>
        <dbReference type="ARBA" id="ARBA00004604"/>
    </source>
</evidence>
<dbReference type="SUPFAM" id="SSF48452">
    <property type="entry name" value="TPR-like"/>
    <property type="match status" value="1"/>
</dbReference>
<sequence length="421" mass="48522">MEIVDQEIEKLLPTFRAAIHCELLDEEEVKDIVRKRKKAEGKLIKREAEIRDFIDFVYMDTMIIKLITKRRLKSQYKEKLAEIEYPIVDRLNRLLKRAHRLWPQDMNLWQTHISLLEKWNKRTQLSKLYEELVAMHPNNVNGWLQSARFQVERNGSIDQARKILLRAEMQLPKEALVWNQLFRVELLNAAQLRKRLEVLGGKIEEDVESEKDLSMGAAAFKIAQLAKKKFPDSPALIYEMLHSAKSMKDPIETLVKKLVVLLMEYETADATVYQTKYMVKFTAGGVEAARKLYRENTEKFPSSLLLKYNYAVFLTENNVDGLDECIGRIKEALQNDSLIEKDLRRGVLVNFLRKKGSHKLAEAFQPRVGTDHAILEVGSGADFPKTSADFEIVGSKVGSGRLFGRVGGSVIFEVKFHEKKS</sequence>
<evidence type="ECO:0000256" key="2">
    <source>
        <dbReference type="ARBA" id="ARBA00010734"/>
    </source>
</evidence>
<comment type="subcellular location">
    <subcellularLocation>
        <location evidence="1">Nucleus</location>
        <location evidence="1">Nucleolus</location>
    </subcellularLocation>
</comment>
<dbReference type="Gene3D" id="1.25.40.10">
    <property type="entry name" value="Tetratricopeptide repeat domain"/>
    <property type="match status" value="1"/>
</dbReference>
<dbReference type="GO" id="GO:0030515">
    <property type="term" value="F:snoRNA binding"/>
    <property type="evidence" value="ECO:0007669"/>
    <property type="project" value="InterPro"/>
</dbReference>
<evidence type="ECO:0000259" key="6">
    <source>
        <dbReference type="Pfam" id="PF08640"/>
    </source>
</evidence>
<dbReference type="InterPro" id="IPR011990">
    <property type="entry name" value="TPR-like_helical_dom_sf"/>
</dbReference>
<dbReference type="InParanoid" id="E4WZU1"/>
<dbReference type="SMART" id="SM00386">
    <property type="entry name" value="HAT"/>
    <property type="match status" value="3"/>
</dbReference>
<evidence type="ECO:0000313" key="7">
    <source>
        <dbReference type="EMBL" id="CBY22687.1"/>
    </source>
</evidence>